<evidence type="ECO:0000256" key="9">
    <source>
        <dbReference type="ARBA" id="ARBA00022475"/>
    </source>
</evidence>
<dbReference type="GO" id="GO:0043197">
    <property type="term" value="C:dendritic spine"/>
    <property type="evidence" value="ECO:0007669"/>
    <property type="project" value="UniProtKB-SubCell"/>
</dbReference>
<feature type="transmembrane region" description="Helical" evidence="27">
    <location>
        <begin position="9"/>
        <end position="27"/>
    </location>
</feature>
<evidence type="ECO:0000256" key="7">
    <source>
        <dbReference type="ARBA" id="ARBA00004565"/>
    </source>
</evidence>
<dbReference type="GO" id="GO:0031901">
    <property type="term" value="C:early endosome membrane"/>
    <property type="evidence" value="ECO:0007669"/>
    <property type="project" value="UniProtKB-SubCell"/>
</dbReference>
<organism evidence="29 30">
    <name type="scientific">Electrophorus voltai</name>
    <dbReference type="NCBI Taxonomy" id="2609070"/>
    <lineage>
        <taxon>Eukaryota</taxon>
        <taxon>Metazoa</taxon>
        <taxon>Chordata</taxon>
        <taxon>Craniata</taxon>
        <taxon>Vertebrata</taxon>
        <taxon>Euteleostomi</taxon>
        <taxon>Actinopterygii</taxon>
        <taxon>Neopterygii</taxon>
        <taxon>Teleostei</taxon>
        <taxon>Ostariophysi</taxon>
        <taxon>Gymnotiformes</taxon>
        <taxon>Gymnotoidei</taxon>
        <taxon>Gymnotidae</taxon>
        <taxon>Electrophorus</taxon>
    </lineage>
</organism>
<dbReference type="CDD" id="cd00146">
    <property type="entry name" value="PKD"/>
    <property type="match status" value="1"/>
</dbReference>
<sequence length="1694" mass="188059">MERIRFCPIWYGVFCALFLFFPAFMPVTKTEITCRSCQQTNKWRLQELLLKMDIHDSATGSGGEVTINGDGEASFGSSVGESGEPDCAAETGDCFAAGEGKYVRSRRKRNTGRFRSNEAMAHDKLESTLSHGKVYKPKINGHEQTGARGAHIVSTLLSPNKNSKRRVRRNTLEPHNGPNSSQPNQSERAGDQRENGTARAARRAPRSELRWNKEDRKAASARQEELKLTSSTFALTGDSAHNQAMVHWSGQNSSVMSAGTAAHSPSPTTAPHLQGAAILTPHPSEWHSPDPAWHLAKASVPGPARHPRRNPSPGAFPKCTVTDCSPSVGMHSSSAIIYSIHHWSVPDYKTTAEWILLGWQAIVNAALTLACKYQWVEKPSPYHRAAPLPTPLPIYRPVLLQAVFVSSCTPDNTSEIEPTTPVLGCHGTGDGRNTGAGLQADGWHESADGCGHRPVQRCGGSRRSIPKMAPSCGQSTAEPVARWVWAERPLRSQSREERPVMSKAQWEMRPLKVVAVKERCFHLQTAGVLPGHVLSDTVPIKKAPFIVRLGIGKRDGEGDREKPGISIRESEAEQQVLRKVILMLTKLYDFNLGSVTESSLWRSTDYGTTYEKLNEKVGVKTILSYLYVSPNNKRKGQRMKDTRRGQRQKPKQNHMADITMGTELNHNMELGVTANTLKLIQRHVDVRVRNIMLLTDPEVENSLLISSDEGATYQKYRLGFYVLSLLFHPEKEDWILAYSQDHKLYSSVEFGRRWQLVHERVAPNRFYCQNSKLSEISSHAVPKSESRQDVLRSKMGLDKEPGLIHLETSISETQALYVTCKLQNCTEGNKGKPFPGNIDPNSLVVQDEYVFVQQVNRIPLKIVTCSKSTFLPRSFPIFCLWLSPLPEVSTGGRPVYYVSSKRDLFTPMKLPKYTLPKGLHVISTDENRVVAAVQEWNQNDTYNLYVSEAGGVYYTLALENVMSSMGPEGNVMIDLYEVAGIKGMFLANKKLEDQAKTYITYNKGRDWRLLQAPSSDLRGNNIHCVLPYCSLHLHLHVSANPYTSGNIASKESAPGIIVASGSIGAELSSTNVSIFITSDAGNTWRQIFDEEYSVLYLDQGGALVAIRHTPLPIRHLWLSFDEGRVWNKYSFTSLPLFVDGLLGEPGEETLIMTIFGHVSHRSEWQLVKIDFRSIFNRRCTEADYQTWHLHDQGEPCLMGVKRTYLKLKPIARCVMGKTHSVTMTSEPCDCTESDFECDYGHERRTDGRCTPAFWFHPSSMSRSCMTGHTFLNSTGYRKVVSNNCTGGVVDLYTARQRPCPSHAPEGLHLVTSEGTLSATLSHNVTFLVFLEQGDGSRTSITVDFGDGNGITYSNVSSIEDGIKHVYKSVGIYRVAATAENSLGSETAVLFLHVTLGQLEYIHLSSPFVAVKNKEVNLTAVLWPSQVGTVTYIWWFGNNSEPVITLEGSVAFTFPREGTNIVTVQVAAGNTILQDRKTISVHEYFSSHLLAFSSNLDDHNPDVAEWRLDISRVIKNSMVQATGVKPEQLLVTVLPGLPTAAEFFLLPDKDQTEGKPEKTTPHLEQLSELVLGALYQNQVQFTLRPGVQITVYAAHLSAAPLVDTSENHSSSAMIMLLSVVVVGLAVFLIYKFKRKIPGLHLYAAMRDEKEQEAIRGPVSVTECSHGCSSLPELPDSPEPPDTELDVRPTGMTATM</sequence>
<evidence type="ECO:0000256" key="22">
    <source>
        <dbReference type="ARBA" id="ARBA00023329"/>
    </source>
</evidence>
<evidence type="ECO:0000259" key="28">
    <source>
        <dbReference type="PROSITE" id="PS50093"/>
    </source>
</evidence>
<dbReference type="GO" id="GO:0055038">
    <property type="term" value="C:recycling endosome membrane"/>
    <property type="evidence" value="ECO:0007669"/>
    <property type="project" value="UniProtKB-SubCell"/>
</dbReference>
<keyword evidence="22" id="KW-0968">Cytoplasmic vesicle</keyword>
<dbReference type="PROSITE" id="PS50093">
    <property type="entry name" value="PKD"/>
    <property type="match status" value="1"/>
</dbReference>
<dbReference type="InterPro" id="IPR006581">
    <property type="entry name" value="VPS10"/>
</dbReference>
<evidence type="ECO:0000256" key="8">
    <source>
        <dbReference type="ARBA" id="ARBA00010818"/>
    </source>
</evidence>
<evidence type="ECO:0000256" key="4">
    <source>
        <dbReference type="ARBA" id="ARBA00004358"/>
    </source>
</evidence>
<dbReference type="Gene3D" id="3.30.60.270">
    <property type="match status" value="1"/>
</dbReference>
<evidence type="ECO:0000256" key="19">
    <source>
        <dbReference type="ARBA" id="ARBA00023180"/>
    </source>
</evidence>
<keyword evidence="21" id="KW-0966">Cell projection</keyword>
<dbReference type="GO" id="GO:0043204">
    <property type="term" value="C:perikaryon"/>
    <property type="evidence" value="ECO:0007669"/>
    <property type="project" value="UniProtKB-SubCell"/>
</dbReference>
<evidence type="ECO:0000313" key="29">
    <source>
        <dbReference type="EMBL" id="KAK1802815.1"/>
    </source>
</evidence>
<dbReference type="InterPro" id="IPR035986">
    <property type="entry name" value="PKD_dom_sf"/>
</dbReference>
<evidence type="ECO:0000256" key="6">
    <source>
        <dbReference type="ARBA" id="ARBA00004552"/>
    </source>
</evidence>
<evidence type="ECO:0000256" key="14">
    <source>
        <dbReference type="ARBA" id="ARBA00022753"/>
    </source>
</evidence>
<keyword evidence="18" id="KW-1015">Disulfide bond</keyword>
<evidence type="ECO:0000313" key="30">
    <source>
        <dbReference type="Proteomes" id="UP001239994"/>
    </source>
</evidence>
<feature type="region of interest" description="Disordered" evidence="26">
    <location>
        <begin position="633"/>
        <end position="653"/>
    </location>
</feature>
<keyword evidence="17 27" id="KW-0472">Membrane</keyword>
<feature type="transmembrane region" description="Helical" evidence="27">
    <location>
        <begin position="1611"/>
        <end position="1629"/>
    </location>
</feature>
<dbReference type="Gene3D" id="2.60.40.10">
    <property type="entry name" value="Immunoglobulins"/>
    <property type="match status" value="1"/>
</dbReference>
<protein>
    <recommendedName>
        <fullName evidence="25">VPS10 domain-containing receptor SorCS2</fullName>
    </recommendedName>
</protein>
<dbReference type="InterPro" id="IPR050310">
    <property type="entry name" value="VPS10-sortilin"/>
</dbReference>
<evidence type="ECO:0000256" key="2">
    <source>
        <dbReference type="ARBA" id="ARBA00004251"/>
    </source>
</evidence>
<dbReference type="GO" id="GO:0006892">
    <property type="term" value="P:post-Golgi vesicle-mediated transport"/>
    <property type="evidence" value="ECO:0007669"/>
    <property type="project" value="TreeGrafter"/>
</dbReference>
<dbReference type="SUPFAM" id="SSF49299">
    <property type="entry name" value="PKD domain"/>
    <property type="match status" value="2"/>
</dbReference>
<feature type="region of interest" description="Disordered" evidence="26">
    <location>
        <begin position="1664"/>
        <end position="1694"/>
    </location>
</feature>
<evidence type="ECO:0000256" key="27">
    <source>
        <dbReference type="SAM" id="Phobius"/>
    </source>
</evidence>
<evidence type="ECO:0000256" key="12">
    <source>
        <dbReference type="ARBA" id="ARBA00022729"/>
    </source>
</evidence>
<evidence type="ECO:0000256" key="23">
    <source>
        <dbReference type="ARBA" id="ARBA00034102"/>
    </source>
</evidence>
<evidence type="ECO:0000256" key="11">
    <source>
        <dbReference type="ARBA" id="ARBA00022692"/>
    </source>
</evidence>
<evidence type="ECO:0000256" key="21">
    <source>
        <dbReference type="ARBA" id="ARBA00023273"/>
    </source>
</evidence>
<keyword evidence="12" id="KW-0732">Signal</keyword>
<evidence type="ECO:0000256" key="15">
    <source>
        <dbReference type="ARBA" id="ARBA00022989"/>
    </source>
</evidence>
<dbReference type="FunFam" id="3.30.60.270:FF:000003">
    <property type="entry name" value="Sortilin-related VPS10 domain containing receptor 2"/>
    <property type="match status" value="1"/>
</dbReference>
<accession>A0AAD9E0R3</accession>
<proteinExistence type="inferred from homology"/>
<evidence type="ECO:0000256" key="18">
    <source>
        <dbReference type="ARBA" id="ARBA00023157"/>
    </source>
</evidence>
<dbReference type="Pfam" id="PF15902">
    <property type="entry name" value="Sortilin-Vps10"/>
    <property type="match status" value="2"/>
</dbReference>
<dbReference type="InterPro" id="IPR031778">
    <property type="entry name" value="Sortilin_N"/>
</dbReference>
<reference evidence="29" key="1">
    <citation type="submission" date="2023-03" db="EMBL/GenBank/DDBJ databases">
        <title>Electrophorus voltai genome.</title>
        <authorList>
            <person name="Bian C."/>
        </authorList>
    </citation>
    <scope>NUCLEOTIDE SEQUENCE</scope>
    <source>
        <strain evidence="29">CB-2022</strain>
        <tissue evidence="29">Muscle</tissue>
    </source>
</reference>
<evidence type="ECO:0000256" key="16">
    <source>
        <dbReference type="ARBA" id="ARBA00023018"/>
    </source>
</evidence>
<evidence type="ECO:0000256" key="24">
    <source>
        <dbReference type="ARBA" id="ARBA00034112"/>
    </source>
</evidence>
<keyword evidence="9" id="KW-1003">Cell membrane</keyword>
<dbReference type="InterPro" id="IPR013783">
    <property type="entry name" value="Ig-like_fold"/>
</dbReference>
<evidence type="ECO:0000256" key="17">
    <source>
        <dbReference type="ARBA" id="ARBA00023136"/>
    </source>
</evidence>
<keyword evidence="19" id="KW-0325">Glycoprotein</keyword>
<evidence type="ECO:0000256" key="10">
    <source>
        <dbReference type="ARBA" id="ARBA00022599"/>
    </source>
</evidence>
<keyword evidence="14" id="KW-0967">Endosome</keyword>
<dbReference type="SUPFAM" id="SSF110296">
    <property type="entry name" value="Oligoxyloglucan reducing end-specific cellobiohydrolase"/>
    <property type="match status" value="1"/>
</dbReference>
<dbReference type="FunFam" id="2.60.40.10:FF:000083">
    <property type="entry name" value="Sortilin-related VPS10 domain containing receptor 2"/>
    <property type="match status" value="1"/>
</dbReference>
<dbReference type="PANTHER" id="PTHR12106">
    <property type="entry name" value="SORTILIN RELATED"/>
    <property type="match status" value="1"/>
</dbReference>
<keyword evidence="30" id="KW-1185">Reference proteome</keyword>
<feature type="non-terminal residue" evidence="29">
    <location>
        <position position="1694"/>
    </location>
</feature>
<comment type="caution">
    <text evidence="29">The sequence shown here is derived from an EMBL/GenBank/DDBJ whole genome shotgun (WGS) entry which is preliminary data.</text>
</comment>
<evidence type="ECO:0000256" key="26">
    <source>
        <dbReference type="SAM" id="MobiDB-lite"/>
    </source>
</evidence>
<feature type="domain" description="PKD" evidence="28">
    <location>
        <begin position="1327"/>
        <end position="1387"/>
    </location>
</feature>
<comment type="similarity">
    <text evidence="8">Belongs to the VPS10-related sortilin family. SORCS subfamily.</text>
</comment>
<feature type="compositionally biased region" description="Polar residues" evidence="26">
    <location>
        <begin position="177"/>
        <end position="187"/>
    </location>
</feature>
<dbReference type="FunFam" id="2.10.70.80:FF:000001">
    <property type="entry name" value="Sortilin-related VPS10 domain-containing receptor 1"/>
    <property type="match status" value="1"/>
</dbReference>
<dbReference type="Proteomes" id="UP001239994">
    <property type="component" value="Unassembled WGS sequence"/>
</dbReference>
<evidence type="ECO:0000256" key="3">
    <source>
        <dbReference type="ARBA" id="ARBA00004279"/>
    </source>
</evidence>
<dbReference type="EMBL" id="JAROKS010000006">
    <property type="protein sequence ID" value="KAK1802815.1"/>
    <property type="molecule type" value="Genomic_DNA"/>
</dbReference>
<evidence type="ECO:0000256" key="25">
    <source>
        <dbReference type="ARBA" id="ARBA00074088"/>
    </source>
</evidence>
<dbReference type="GO" id="GO:0098839">
    <property type="term" value="C:postsynaptic density membrane"/>
    <property type="evidence" value="ECO:0007669"/>
    <property type="project" value="UniProtKB-SubCell"/>
</dbReference>
<gene>
    <name evidence="29" type="ORF">P4O66_021354</name>
</gene>
<dbReference type="Pfam" id="PF15901">
    <property type="entry name" value="Sortilin_C"/>
    <property type="match status" value="1"/>
</dbReference>
<keyword evidence="11 27" id="KW-0812">Transmembrane</keyword>
<evidence type="ECO:0000256" key="13">
    <source>
        <dbReference type="ARBA" id="ARBA00022737"/>
    </source>
</evidence>
<dbReference type="PANTHER" id="PTHR12106:SF8">
    <property type="entry name" value="VPS10 DOMAIN-CONTAINING RECEPTOR SORCS1"/>
    <property type="match status" value="1"/>
</dbReference>
<dbReference type="SMART" id="SM00602">
    <property type="entry name" value="VPS10"/>
    <property type="match status" value="1"/>
</dbReference>
<dbReference type="Pfam" id="PF00801">
    <property type="entry name" value="PKD"/>
    <property type="match status" value="1"/>
</dbReference>
<comment type="subcellular location">
    <subcellularLocation>
        <location evidence="2">Cell membrane</location>
        <topology evidence="2">Single-pass type I membrane protein</topology>
    </subcellularLocation>
    <subcellularLocation>
        <location evidence="3">Cell projection</location>
        <location evidence="3">Dendrite</location>
    </subcellularLocation>
    <subcellularLocation>
        <location evidence="6">Cell projection</location>
        <location evidence="6">Dendritic spine</location>
    </subcellularLocation>
    <subcellularLocation>
        <location evidence="4">Cytoplasmic vesicle membrane</location>
        <topology evidence="4">Single-pass type I membrane protein</topology>
    </subcellularLocation>
    <subcellularLocation>
        <location evidence="1">Early endosome membrane</location>
    </subcellularLocation>
    <subcellularLocation>
        <location evidence="5">Perikaryon</location>
    </subcellularLocation>
    <subcellularLocation>
        <location evidence="24">Postsynaptic density membrane</location>
    </subcellularLocation>
    <subcellularLocation>
        <location evidence="7">Recycling endosome membrane</location>
    </subcellularLocation>
    <subcellularLocation>
        <location evidence="23">Synapse</location>
        <location evidence="23">Synaptosome</location>
    </subcellularLocation>
</comment>
<keyword evidence="13" id="KW-0677">Repeat</keyword>
<name>A0AAD9E0R3_9TELE</name>
<dbReference type="Gene3D" id="2.10.70.80">
    <property type="match status" value="1"/>
</dbReference>
<dbReference type="InterPro" id="IPR031777">
    <property type="entry name" value="Sortilin_C"/>
</dbReference>
<keyword evidence="16" id="KW-0770">Synapse</keyword>
<evidence type="ECO:0000256" key="20">
    <source>
        <dbReference type="ARBA" id="ARBA00023257"/>
    </source>
</evidence>
<evidence type="ECO:0000256" key="1">
    <source>
        <dbReference type="ARBA" id="ARBA00004146"/>
    </source>
</evidence>
<feature type="region of interest" description="Disordered" evidence="26">
    <location>
        <begin position="107"/>
        <end position="225"/>
    </location>
</feature>
<dbReference type="InterPro" id="IPR000601">
    <property type="entry name" value="PKD_dom"/>
</dbReference>
<dbReference type="GO" id="GO:0005794">
    <property type="term" value="C:Golgi apparatus"/>
    <property type="evidence" value="ECO:0007669"/>
    <property type="project" value="TreeGrafter"/>
</dbReference>
<feature type="compositionally biased region" description="Basic and acidic residues" evidence="26">
    <location>
        <begin position="205"/>
        <end position="225"/>
    </location>
</feature>
<keyword evidence="10" id="KW-0771">Synaptosome</keyword>
<evidence type="ECO:0000256" key="5">
    <source>
        <dbReference type="ARBA" id="ARBA00004484"/>
    </source>
</evidence>
<keyword evidence="20" id="KW-0628">Postsynaptic cell membrane</keyword>
<keyword evidence="15 27" id="KW-1133">Transmembrane helix</keyword>